<feature type="region of interest" description="Disordered" evidence="3">
    <location>
        <begin position="1"/>
        <end position="22"/>
    </location>
</feature>
<sequence>MNLQNDQVTQFTQRERRRARQRTPFGDEDVQVVFAGMGISSIFQRRFGFNRRTALFYHTDMLNHTNSLHENCPECPDRLKVTYQRCSEVGLVDRCLLMQPQPANDELLRLAHTQAYIDAVAATVEMSDEARLEYVKRFDSASFNRDTHTAARLAAGALAHAVDVVTRGDTRNAFCLVRPPGHHAMEAEPCGYCVFSNVEIAAKHALYQHEANRILIVDWDIHHGQATQYAFYDDPRVLYFSIHRYDQGNYWPSLRESDYDFVGQGPSFGYNINVPLDGKDYSDIDYLTIFNVLLMPIAYEFGPDLVIVSAGYDCALGCPYGCFSLSPAVFAHLTNRLMALADGKVIVALEGGYNVESLSDGVAHTISALLGDPLPPLESLKPVLSGTKEAIRKCVSVLRTKWRSLSIFPIEQALPLKDMSSLSTNTWKTVMVPTTDVEPWGRSEDEVSAANSKLADLRKICLFAGVTDQQRVCLVYDSRMENHKSELERQQPECPARTRRAYELLEEYGLARRCKRTEARLASEEELLRVHSQDYINALQSTATMPQAAINEYAERFQSVFLNKHTYDSASLAAGSLLSVVDDICGGEALHGVAVIRPPGHHAECDRCMGFCFFNNVALAVRHAQESHGLKKIAVIDWDIHHGSGLQHTFAKDPNVLCLSIHRFDDGRYFPNSSDAEAGFCGTDEGVGKTVNIPWNGRPIRDGDYLASFLHIVLPILYEFRPELTVVAAGFDAARGDHLGGVSISMECFGHLTHLLVAASTLNNPVEVETERRRRGVILALEGGYNLTATAEALSHCVATLLSDTCLRLSSGLAPTDKGAATIRKVVEVQKNHWPSLFDYSPLVCHLEPSAYSRLQATTASSVTAATLTTQASTEGHTGTEATVAATTNVATGVSFDSTSSASLFSPYFSLSTTTTQAELSVPAAQEIVMAFEAPQPAPPPPANSDADPNSREVASPQPQQQPTTSATAATVSDLSMGPVPVSDTPQPIAGPSTERPTNQVDSEMLRQLVHFADAGIEDLGSFLGLNSSDPTPDRLFAVEPILWCPHLEQVASASQWRPEVTHPCTRCENRHENWVCLTCYEVYCGRYAQGHMLEHHNTTQHPIVLSLADLSAWCYVCNSYIHNEILLEAKQALHLAKFGVVMPI</sequence>
<dbReference type="Pfam" id="PF02148">
    <property type="entry name" value="zf-UBP"/>
    <property type="match status" value="1"/>
</dbReference>
<comment type="similarity">
    <text evidence="1">Belongs to the histone deacetylase family. HD type 2 subfamily.</text>
</comment>
<dbReference type="InterPro" id="IPR013083">
    <property type="entry name" value="Znf_RING/FYVE/PHD"/>
</dbReference>
<evidence type="ECO:0000256" key="1">
    <source>
        <dbReference type="ARBA" id="ARBA00007738"/>
    </source>
</evidence>
<evidence type="ECO:0000259" key="4">
    <source>
        <dbReference type="PROSITE" id="PS50271"/>
    </source>
</evidence>
<organism evidence="5 6">
    <name type="scientific">Taenia crassiceps</name>
    <dbReference type="NCBI Taxonomy" id="6207"/>
    <lineage>
        <taxon>Eukaryota</taxon>
        <taxon>Metazoa</taxon>
        <taxon>Spiralia</taxon>
        <taxon>Lophotrochozoa</taxon>
        <taxon>Platyhelminthes</taxon>
        <taxon>Cestoda</taxon>
        <taxon>Eucestoda</taxon>
        <taxon>Cyclophyllidea</taxon>
        <taxon>Taeniidae</taxon>
        <taxon>Taenia</taxon>
    </lineage>
</organism>
<protein>
    <submittedName>
        <fullName evidence="5">Histone deacetylase 6</fullName>
    </submittedName>
</protein>
<feature type="domain" description="UBP-type" evidence="4">
    <location>
        <begin position="1043"/>
        <end position="1143"/>
    </location>
</feature>
<keyword evidence="6" id="KW-1185">Reference proteome</keyword>
<accession>A0ABR4QK87</accession>
<dbReference type="PANTHER" id="PTHR10625">
    <property type="entry name" value="HISTONE DEACETYLASE HDAC1-RELATED"/>
    <property type="match status" value="1"/>
</dbReference>
<comment type="caution">
    <text evidence="5">The sequence shown here is derived from an EMBL/GenBank/DDBJ whole genome shotgun (WGS) entry which is preliminary data.</text>
</comment>
<keyword evidence="2" id="KW-0479">Metal-binding</keyword>
<dbReference type="InterPro" id="IPR000286">
    <property type="entry name" value="HDACs"/>
</dbReference>
<reference evidence="5 6" key="1">
    <citation type="journal article" date="2022" name="Front. Cell. Infect. Microbiol.">
        <title>The Genomes of Two Strains of Taenia crassiceps the Animal Model for the Study of Human Cysticercosis.</title>
        <authorList>
            <person name="Bobes R.J."/>
            <person name="Estrada K."/>
            <person name="Rios-Valencia D.G."/>
            <person name="Calderon-Gallegos A."/>
            <person name="de la Torre P."/>
            <person name="Carrero J.C."/>
            <person name="Sanchez-Flores A."/>
            <person name="Laclette J.P."/>
        </authorList>
    </citation>
    <scope>NUCLEOTIDE SEQUENCE [LARGE SCALE GENOMIC DNA]</scope>
    <source>
        <strain evidence="5">WFUcys</strain>
    </source>
</reference>
<dbReference type="Pfam" id="PF00850">
    <property type="entry name" value="Hist_deacetyl"/>
    <property type="match status" value="2"/>
</dbReference>
<dbReference type="PROSITE" id="PS50271">
    <property type="entry name" value="ZF_UBP"/>
    <property type="match status" value="1"/>
</dbReference>
<dbReference type="Gene3D" id="3.30.40.10">
    <property type="entry name" value="Zinc/RING finger domain, C3HC4 (zinc finger)"/>
    <property type="match status" value="1"/>
</dbReference>
<dbReference type="SUPFAM" id="SSF52768">
    <property type="entry name" value="Arginase/deacetylase"/>
    <property type="match status" value="2"/>
</dbReference>
<dbReference type="SMART" id="SM00290">
    <property type="entry name" value="ZnF_UBP"/>
    <property type="match status" value="1"/>
</dbReference>
<feature type="region of interest" description="Disordered" evidence="3">
    <location>
        <begin position="934"/>
        <end position="998"/>
    </location>
</feature>
<dbReference type="EMBL" id="JAKROA010000002">
    <property type="protein sequence ID" value="KAL5109810.1"/>
    <property type="molecule type" value="Genomic_DNA"/>
</dbReference>
<evidence type="ECO:0000313" key="6">
    <source>
        <dbReference type="Proteomes" id="UP001651158"/>
    </source>
</evidence>
<keyword evidence="2" id="KW-0863">Zinc-finger</keyword>
<dbReference type="PANTHER" id="PTHR10625:SF38">
    <property type="entry name" value="HISTONE DEACETYLASE 6, ISOFORM G"/>
    <property type="match status" value="1"/>
</dbReference>
<dbReference type="InterPro" id="IPR023801">
    <property type="entry name" value="His_deacetylse_dom"/>
</dbReference>
<name>A0ABR4QK87_9CEST</name>
<dbReference type="Proteomes" id="UP001651158">
    <property type="component" value="Unassembled WGS sequence"/>
</dbReference>
<gene>
    <name evidence="5" type="ORF">TcWFU_001391</name>
</gene>
<evidence type="ECO:0000313" key="5">
    <source>
        <dbReference type="EMBL" id="KAL5109810.1"/>
    </source>
</evidence>
<keyword evidence="2" id="KW-0862">Zinc</keyword>
<dbReference type="PRINTS" id="PR01270">
    <property type="entry name" value="HDASUPER"/>
</dbReference>
<dbReference type="Gene3D" id="3.40.800.20">
    <property type="entry name" value="Histone deacetylase domain"/>
    <property type="match status" value="2"/>
</dbReference>
<evidence type="ECO:0000256" key="2">
    <source>
        <dbReference type="PROSITE-ProRule" id="PRU00502"/>
    </source>
</evidence>
<proteinExistence type="inferred from homology"/>
<evidence type="ECO:0000256" key="3">
    <source>
        <dbReference type="SAM" id="MobiDB-lite"/>
    </source>
</evidence>
<dbReference type="InterPro" id="IPR001607">
    <property type="entry name" value="Znf_UBP"/>
</dbReference>
<dbReference type="InterPro" id="IPR037138">
    <property type="entry name" value="His_deacetylse_dom_sf"/>
</dbReference>
<feature type="compositionally biased region" description="Low complexity" evidence="3">
    <location>
        <begin position="955"/>
        <end position="971"/>
    </location>
</feature>
<dbReference type="InterPro" id="IPR023696">
    <property type="entry name" value="Ureohydrolase_dom_sf"/>
</dbReference>
<dbReference type="SUPFAM" id="SSF57850">
    <property type="entry name" value="RING/U-box"/>
    <property type="match status" value="1"/>
</dbReference>